<reference evidence="2" key="3">
    <citation type="submission" date="2016-08" db="EMBL/GenBank/DDBJ databases">
        <title>Sequencing, Assembly and Comparative Genomics of S. aureofaciens ATCC 10762.</title>
        <authorList>
            <person name="Gradnigo J.S."/>
            <person name="Johnson N."/>
            <person name="Somerville G.A."/>
        </authorList>
    </citation>
    <scope>NUCLEOTIDE SEQUENCE [LARGE SCALE GENOMIC DNA]</scope>
    <source>
        <strain evidence="2">ATCC 10762</strain>
    </source>
</reference>
<reference evidence="1" key="5">
    <citation type="submission" date="2020-09" db="EMBL/GenBank/DDBJ databases">
        <authorList>
            <person name="Sun Q."/>
            <person name="Ohkuma M."/>
        </authorList>
    </citation>
    <scope>NUCLEOTIDE SEQUENCE</scope>
    <source>
        <strain evidence="1">JCM 4434</strain>
    </source>
</reference>
<dbReference type="RefSeq" id="WP_030558320.1">
    <property type="nucleotide sequence ID" value="NZ_BMUB01000055.1"/>
</dbReference>
<dbReference type="Proteomes" id="UP000610124">
    <property type="component" value="Unassembled WGS sequence"/>
</dbReference>
<evidence type="ECO:0000313" key="1">
    <source>
        <dbReference type="EMBL" id="GGV08434.1"/>
    </source>
</evidence>
<sequence>MPEERPASERFSLTLTPLGQQALTKIMATDNLPRPDAVNRALQAYAFLAEELKDGKALMLRDKDGNLERVHII</sequence>
<reference evidence="2 3" key="2">
    <citation type="submission" date="2014-07" db="EMBL/GenBank/DDBJ databases">
        <authorList>
            <person name="Zhang J.E."/>
            <person name="Yang H."/>
            <person name="Guo J."/>
            <person name="Deng Z."/>
            <person name="Luo H."/>
            <person name="Luo M."/>
            <person name="Zhao B."/>
        </authorList>
    </citation>
    <scope>NUCLEOTIDE SEQUENCE [LARGE SCALE GENOMIC DNA]</scope>
    <source>
        <strain evidence="2">ATCC 10762</strain>
        <strain evidence="3">ATCC 10762 / DSM 40127 / CCM 3239 / JCM 4008 / LMG 5968 / NBRC 12843 / NCIMB 8234 / A-377</strain>
    </source>
</reference>
<evidence type="ECO:0000313" key="2">
    <source>
        <dbReference type="EMBL" id="OEV37771.1"/>
    </source>
</evidence>
<dbReference type="OrthoDB" id="3638073at2"/>
<reference evidence="3" key="4">
    <citation type="submission" date="2016-08" db="EMBL/GenBank/DDBJ databases">
        <title>Sequencing, assembly and comparative genomics of S. aureofaciens ATCC 10762.</title>
        <authorList>
            <person name="Gradnigo J.S."/>
            <person name="Johnson N."/>
            <person name="Somerville G.A."/>
        </authorList>
    </citation>
    <scope>NUCLEOTIDE SEQUENCE [LARGE SCALE GENOMIC DNA]</scope>
    <source>
        <strain evidence="3">ATCC 10762 / DSM 40127 / CCM 3239 / JCM 4008 / LMG 5968 / NBRC 12843 / NCIMB 8234 / A-377</strain>
    </source>
</reference>
<evidence type="ECO:0000313" key="3">
    <source>
        <dbReference type="Proteomes" id="UP000037395"/>
    </source>
</evidence>
<comment type="caution">
    <text evidence="2">The sequence shown here is derived from an EMBL/GenBank/DDBJ whole genome shotgun (WGS) entry which is preliminary data.</text>
</comment>
<dbReference type="EMBL" id="BMUB01000055">
    <property type="protein sequence ID" value="GGV08434.1"/>
    <property type="molecule type" value="Genomic_DNA"/>
</dbReference>
<name>A0A1E7NAQ7_KITAU</name>
<accession>A0A1E7NAQ7</accession>
<dbReference type="KEGG" id="kau:B6264_03430"/>
<proteinExistence type="predicted"/>
<dbReference type="AlphaFoldDB" id="A0A1E7NAQ7"/>
<accession>A0A8H9I4S4</accession>
<dbReference type="Proteomes" id="UP000037395">
    <property type="component" value="Unassembled WGS sequence"/>
</dbReference>
<organism evidence="2 3">
    <name type="scientific">Kitasatospora aureofaciens</name>
    <name type="common">Streptomyces aureofaciens</name>
    <dbReference type="NCBI Taxonomy" id="1894"/>
    <lineage>
        <taxon>Bacteria</taxon>
        <taxon>Bacillati</taxon>
        <taxon>Actinomycetota</taxon>
        <taxon>Actinomycetes</taxon>
        <taxon>Kitasatosporales</taxon>
        <taxon>Streptomycetaceae</taxon>
        <taxon>Kitasatospora</taxon>
    </lineage>
</organism>
<protein>
    <submittedName>
        <fullName evidence="2">Uncharacterized protein</fullName>
    </submittedName>
</protein>
<dbReference type="GeneID" id="97490266"/>
<dbReference type="EMBL" id="JPRF03000018">
    <property type="protein sequence ID" value="OEV37771.1"/>
    <property type="molecule type" value="Genomic_DNA"/>
</dbReference>
<reference evidence="1" key="1">
    <citation type="journal article" date="2014" name="Int. J. Syst. Evol. Microbiol.">
        <title>Complete genome sequence of Corynebacterium casei LMG S-19264T (=DSM 44701T), isolated from a smear-ripened cheese.</title>
        <authorList>
            <consortium name="US DOE Joint Genome Institute (JGI-PGF)"/>
            <person name="Walter F."/>
            <person name="Albersmeier A."/>
            <person name="Kalinowski J."/>
            <person name="Ruckert C."/>
        </authorList>
    </citation>
    <scope>NUCLEOTIDE SEQUENCE</scope>
    <source>
        <strain evidence="1">JCM 4434</strain>
    </source>
</reference>
<gene>
    <name evidence="1" type="ORF">GCM10010502_74220</name>
    <name evidence="2" type="ORF">HS99_0024570</name>
</gene>
<keyword evidence="3" id="KW-1185">Reference proteome</keyword>